<dbReference type="GO" id="GO:0009401">
    <property type="term" value="P:phosphoenolpyruvate-dependent sugar phosphotransferase system"/>
    <property type="evidence" value="ECO:0007669"/>
    <property type="project" value="UniProtKB-KW"/>
</dbReference>
<evidence type="ECO:0000256" key="4">
    <source>
        <dbReference type="ARBA" id="ARBA00022553"/>
    </source>
</evidence>
<evidence type="ECO:0000256" key="9">
    <source>
        <dbReference type="ARBA" id="ARBA00041175"/>
    </source>
</evidence>
<comment type="function">
    <text evidence="8">The phosphoenolpyruvate-dependent sugar phosphotransferase system (sugar PTS), a major carbohydrate active transport system, catalyzes the phosphorylation of incoming sugar substrates concomitantly with their translocation across the cell membrane. The enzyme II UlaABC PTS system is involved in ascorbate transport.</text>
</comment>
<dbReference type="InterPro" id="IPR016152">
    <property type="entry name" value="PTrfase/Anion_transptr"/>
</dbReference>
<reference evidence="12 13" key="1">
    <citation type="journal article" date="2014" name="PLoS ONE">
        <title>Reduction of Hydrogen Peroxide Accumulation and Toxicity by a Catalase from Mycoplasma iowae.</title>
        <authorList>
            <person name="Pritchard R.E."/>
            <person name="Prassinos A.J."/>
            <person name="Osborne J.D."/>
            <person name="Raviv Z."/>
            <person name="Balish M.F."/>
        </authorList>
    </citation>
    <scope>NUCLEOTIDE SEQUENCE [LARGE SCALE GENOMIC DNA]</scope>
    <source>
        <strain evidence="12 13">DK-CPA</strain>
    </source>
</reference>
<accession>A0A084U3Y7</accession>
<evidence type="ECO:0000256" key="5">
    <source>
        <dbReference type="ARBA" id="ARBA00022679"/>
    </source>
</evidence>
<organism evidence="12 13">
    <name type="scientific">Malacoplasma iowae DK-CPA</name>
    <dbReference type="NCBI Taxonomy" id="1394179"/>
    <lineage>
        <taxon>Bacteria</taxon>
        <taxon>Bacillati</taxon>
        <taxon>Mycoplasmatota</taxon>
        <taxon>Mycoplasmoidales</taxon>
        <taxon>Mycoplasmoidaceae</taxon>
        <taxon>Malacoplasma</taxon>
    </lineage>
</organism>
<evidence type="ECO:0000313" key="12">
    <source>
        <dbReference type="EMBL" id="KFB07673.1"/>
    </source>
</evidence>
<dbReference type="GO" id="GO:0005737">
    <property type="term" value="C:cytoplasm"/>
    <property type="evidence" value="ECO:0007669"/>
    <property type="project" value="UniProtKB-SubCell"/>
</dbReference>
<proteinExistence type="predicted"/>
<name>A0A084U3Y7_MALIO</name>
<evidence type="ECO:0000259" key="11">
    <source>
        <dbReference type="PROSITE" id="PS51094"/>
    </source>
</evidence>
<dbReference type="Proteomes" id="UP000028523">
    <property type="component" value="Unassembled WGS sequence"/>
</dbReference>
<dbReference type="PANTHER" id="PTHR36203:SF1">
    <property type="entry name" value="ASCORBATE-SPECIFIC PTS SYSTEM EIIA COMPONENT"/>
    <property type="match status" value="1"/>
</dbReference>
<keyword evidence="6" id="KW-0598">Phosphotransferase system</keyword>
<comment type="subcellular location">
    <subcellularLocation>
        <location evidence="1">Cytoplasm</location>
    </subcellularLocation>
</comment>
<evidence type="ECO:0000313" key="13">
    <source>
        <dbReference type="Proteomes" id="UP000028523"/>
    </source>
</evidence>
<dbReference type="AlphaFoldDB" id="A0A084U3Y7"/>
<evidence type="ECO:0000256" key="1">
    <source>
        <dbReference type="ARBA" id="ARBA00004496"/>
    </source>
</evidence>
<evidence type="ECO:0000256" key="6">
    <source>
        <dbReference type="ARBA" id="ARBA00022683"/>
    </source>
</evidence>
<dbReference type="InterPro" id="IPR002178">
    <property type="entry name" value="PTS_EIIA_type-2_dom"/>
</dbReference>
<dbReference type="PANTHER" id="PTHR36203">
    <property type="entry name" value="ASCORBATE-SPECIFIC PTS SYSTEM EIIA COMPONENT"/>
    <property type="match status" value="1"/>
</dbReference>
<keyword evidence="4" id="KW-0597">Phosphoprotein</keyword>
<dbReference type="GeneID" id="96866606"/>
<dbReference type="InterPro" id="IPR051351">
    <property type="entry name" value="Ascorbate-PTS_EIIA_comp"/>
</dbReference>
<keyword evidence="13" id="KW-1185">Reference proteome</keyword>
<dbReference type="RefSeq" id="WP_004024960.1">
    <property type="nucleotide sequence ID" value="NZ_AWQU01000072.1"/>
</dbReference>
<dbReference type="SUPFAM" id="SSF55804">
    <property type="entry name" value="Phoshotransferase/anion transport protein"/>
    <property type="match status" value="1"/>
</dbReference>
<keyword evidence="7" id="KW-0418">Kinase</keyword>
<evidence type="ECO:0000256" key="8">
    <source>
        <dbReference type="ARBA" id="ARBA00037387"/>
    </source>
</evidence>
<keyword evidence="2" id="KW-0813">Transport</keyword>
<keyword evidence="3" id="KW-0963">Cytoplasm</keyword>
<dbReference type="Gene3D" id="3.40.930.10">
    <property type="entry name" value="Mannitol-specific EII, Chain A"/>
    <property type="match status" value="1"/>
</dbReference>
<gene>
    <name evidence="12" type="ORF">P271_524</name>
</gene>
<dbReference type="EMBL" id="AWQU01000072">
    <property type="protein sequence ID" value="KFB07673.1"/>
    <property type="molecule type" value="Genomic_DNA"/>
</dbReference>
<feature type="domain" description="PTS EIIA type-2" evidence="11">
    <location>
        <begin position="1"/>
        <end position="146"/>
    </location>
</feature>
<evidence type="ECO:0000256" key="10">
    <source>
        <dbReference type="ARBA" id="ARBA00042072"/>
    </source>
</evidence>
<dbReference type="GO" id="GO:0016301">
    <property type="term" value="F:kinase activity"/>
    <property type="evidence" value="ECO:0007669"/>
    <property type="project" value="UniProtKB-KW"/>
</dbReference>
<evidence type="ECO:0000256" key="2">
    <source>
        <dbReference type="ARBA" id="ARBA00022448"/>
    </source>
</evidence>
<keyword evidence="5" id="KW-0808">Transferase</keyword>
<sequence length="146" mass="16356">MNDKNMFVEMDFIVADSLDYKQAIELGVKLLEKNKKATIELKDAILESIEKNGPYFIVSPKLALAHAAPGDYCLEPSMSLIVFDKPISFSNDKKHDVQVLVTLSAPDATKHMDLIVWFAKIFGNQEIVEKLCNVKSINEIKTILGD</sequence>
<protein>
    <recommendedName>
        <fullName evidence="9">Ascorbate-specific PTS system EIIA component</fullName>
    </recommendedName>
    <alternativeName>
        <fullName evidence="10">Ascorbate-specific phosphotransferase enzyme IIA component</fullName>
    </alternativeName>
</protein>
<evidence type="ECO:0000256" key="7">
    <source>
        <dbReference type="ARBA" id="ARBA00022777"/>
    </source>
</evidence>
<comment type="caution">
    <text evidence="12">The sequence shown here is derived from an EMBL/GenBank/DDBJ whole genome shotgun (WGS) entry which is preliminary data.</text>
</comment>
<dbReference type="Pfam" id="PF00359">
    <property type="entry name" value="PTS_EIIA_2"/>
    <property type="match status" value="1"/>
</dbReference>
<evidence type="ECO:0000256" key="3">
    <source>
        <dbReference type="ARBA" id="ARBA00022490"/>
    </source>
</evidence>
<dbReference type="PROSITE" id="PS51094">
    <property type="entry name" value="PTS_EIIA_TYPE_2"/>
    <property type="match status" value="1"/>
</dbReference>